<keyword evidence="3" id="KW-1185">Reference proteome</keyword>
<name>A0A545TZM2_9GAMM</name>
<protein>
    <submittedName>
        <fullName evidence="2">SH3 domain-containing protein</fullName>
    </submittedName>
</protein>
<dbReference type="AlphaFoldDB" id="A0A545TZM2"/>
<evidence type="ECO:0000259" key="1">
    <source>
        <dbReference type="Pfam" id="PF08239"/>
    </source>
</evidence>
<gene>
    <name evidence="2" type="ORF">FKG94_07995</name>
</gene>
<dbReference type="Proteomes" id="UP000319732">
    <property type="component" value="Unassembled WGS sequence"/>
</dbReference>
<proteinExistence type="predicted"/>
<dbReference type="Pfam" id="PF08239">
    <property type="entry name" value="SH3_3"/>
    <property type="match status" value="1"/>
</dbReference>
<sequence length="236" mass="26286">MYFESVLFESHRRLSRNLCMRNLNILILTLLFPMAVSCKEAGSAGASSEAAASSSRQWLQVANVAEDDALNLRAAARGQANVVYRIPYDGANLLKITEQGDWTKVSYRGMQGWVYSKYVRTAQHQALSNNFGGELFCLGTEPHWNLKTRAHVAEFKKLSDKSEWVLNDIIRRGVNQTNLWMGSFTDTAGAATAIAAVFHRTENCSDGMSDENYPLSITVIDHQTQLLSGCCRVVKK</sequence>
<evidence type="ECO:0000313" key="2">
    <source>
        <dbReference type="EMBL" id="TQV82659.1"/>
    </source>
</evidence>
<reference evidence="2 3" key="1">
    <citation type="submission" date="2019-06" db="EMBL/GenBank/DDBJ databases">
        <title>Whole genome sequence for Cellvibrionaceae sp. R142.</title>
        <authorList>
            <person name="Wang G."/>
        </authorList>
    </citation>
    <scope>NUCLEOTIDE SEQUENCE [LARGE SCALE GENOMIC DNA]</scope>
    <source>
        <strain evidence="2 3">R142</strain>
    </source>
</reference>
<dbReference type="InterPro" id="IPR003646">
    <property type="entry name" value="SH3-like_bac-type"/>
</dbReference>
<evidence type="ECO:0000313" key="3">
    <source>
        <dbReference type="Proteomes" id="UP000319732"/>
    </source>
</evidence>
<dbReference type="EMBL" id="VHSG01000007">
    <property type="protein sequence ID" value="TQV82659.1"/>
    <property type="molecule type" value="Genomic_DNA"/>
</dbReference>
<dbReference type="OrthoDB" id="5348860at2"/>
<organism evidence="2 3">
    <name type="scientific">Exilibacterium tricleocarpae</name>
    <dbReference type="NCBI Taxonomy" id="2591008"/>
    <lineage>
        <taxon>Bacteria</taxon>
        <taxon>Pseudomonadati</taxon>
        <taxon>Pseudomonadota</taxon>
        <taxon>Gammaproteobacteria</taxon>
        <taxon>Cellvibrionales</taxon>
        <taxon>Cellvibrionaceae</taxon>
        <taxon>Exilibacterium</taxon>
    </lineage>
</organism>
<comment type="caution">
    <text evidence="2">The sequence shown here is derived from an EMBL/GenBank/DDBJ whole genome shotgun (WGS) entry which is preliminary data.</text>
</comment>
<feature type="domain" description="SH3b" evidence="1">
    <location>
        <begin position="68"/>
        <end position="119"/>
    </location>
</feature>
<dbReference type="Gene3D" id="2.30.30.40">
    <property type="entry name" value="SH3 Domains"/>
    <property type="match status" value="1"/>
</dbReference>
<accession>A0A545TZM2</accession>